<dbReference type="PANTHER" id="PTHR43591">
    <property type="entry name" value="METHYLTRANSFERASE"/>
    <property type="match status" value="1"/>
</dbReference>
<sequence>MSQWDEDPTKRAFQDGSRYHLPKDQPEHERLDTQSASLAAIMNNRPLHAAPSNPKRILDIGCGTGAITALLATTYPNAHVIGVDLAPVPESRHGKHPNLEYVQANVVDLIGQDPRFEPESFDYIFERLLVMGVSDWPGHVSSVSRLLKPGGYLELHEIDMDLLAPDEKPLKMEWYDAFLQDTRASSLDMQIGRKLPALLRSAPFENVQDFQYPFPPKPVEGQPQFDGMAGQLSAMFPLMITKVCGAQRGAEKAQEVVADFRRTYDPGFEPGTHWIMWVIVGQKK</sequence>
<dbReference type="GO" id="GO:0008168">
    <property type="term" value="F:methyltransferase activity"/>
    <property type="evidence" value="ECO:0007669"/>
    <property type="project" value="UniProtKB-KW"/>
</dbReference>
<dbReference type="EMBL" id="MU001635">
    <property type="protein sequence ID" value="KAF2483495.1"/>
    <property type="molecule type" value="Genomic_DNA"/>
</dbReference>
<dbReference type="OrthoDB" id="10017101at2759"/>
<dbReference type="Pfam" id="PF13489">
    <property type="entry name" value="Methyltransf_23"/>
    <property type="match status" value="1"/>
</dbReference>
<protein>
    <submittedName>
        <fullName evidence="2">S-adenosyl-L-methionine-dependent methyltransferase</fullName>
    </submittedName>
</protein>
<dbReference type="PANTHER" id="PTHR43591:SF24">
    <property type="entry name" value="2-METHOXY-6-POLYPRENYL-1,4-BENZOQUINOL METHYLASE, MITOCHONDRIAL"/>
    <property type="match status" value="1"/>
</dbReference>
<dbReference type="RefSeq" id="XP_033590065.1">
    <property type="nucleotide sequence ID" value="XM_033738237.1"/>
</dbReference>
<dbReference type="AlphaFoldDB" id="A0A6A6PUB4"/>
<dbReference type="SUPFAM" id="SSF53335">
    <property type="entry name" value="S-adenosyl-L-methionine-dependent methyltransferases"/>
    <property type="match status" value="1"/>
</dbReference>
<dbReference type="GO" id="GO:0032259">
    <property type="term" value="P:methylation"/>
    <property type="evidence" value="ECO:0007669"/>
    <property type="project" value="UniProtKB-KW"/>
</dbReference>
<dbReference type="InterPro" id="IPR029063">
    <property type="entry name" value="SAM-dependent_MTases_sf"/>
</dbReference>
<feature type="compositionally biased region" description="Basic and acidic residues" evidence="1">
    <location>
        <begin position="7"/>
        <end position="31"/>
    </location>
</feature>
<organism evidence="2 3">
    <name type="scientific">Neohortaea acidophila</name>
    <dbReference type="NCBI Taxonomy" id="245834"/>
    <lineage>
        <taxon>Eukaryota</taxon>
        <taxon>Fungi</taxon>
        <taxon>Dikarya</taxon>
        <taxon>Ascomycota</taxon>
        <taxon>Pezizomycotina</taxon>
        <taxon>Dothideomycetes</taxon>
        <taxon>Dothideomycetidae</taxon>
        <taxon>Mycosphaerellales</taxon>
        <taxon>Teratosphaeriaceae</taxon>
        <taxon>Neohortaea</taxon>
    </lineage>
</organism>
<keyword evidence="3" id="KW-1185">Reference proteome</keyword>
<name>A0A6A6PUB4_9PEZI</name>
<dbReference type="CDD" id="cd02440">
    <property type="entry name" value="AdoMet_MTases"/>
    <property type="match status" value="1"/>
</dbReference>
<feature type="region of interest" description="Disordered" evidence="1">
    <location>
        <begin position="1"/>
        <end position="31"/>
    </location>
</feature>
<proteinExistence type="predicted"/>
<reference evidence="2" key="1">
    <citation type="journal article" date="2020" name="Stud. Mycol.">
        <title>101 Dothideomycetes genomes: a test case for predicting lifestyles and emergence of pathogens.</title>
        <authorList>
            <person name="Haridas S."/>
            <person name="Albert R."/>
            <person name="Binder M."/>
            <person name="Bloem J."/>
            <person name="Labutti K."/>
            <person name="Salamov A."/>
            <person name="Andreopoulos B."/>
            <person name="Baker S."/>
            <person name="Barry K."/>
            <person name="Bills G."/>
            <person name="Bluhm B."/>
            <person name="Cannon C."/>
            <person name="Castanera R."/>
            <person name="Culley D."/>
            <person name="Daum C."/>
            <person name="Ezra D."/>
            <person name="Gonzalez J."/>
            <person name="Henrissat B."/>
            <person name="Kuo A."/>
            <person name="Liang C."/>
            <person name="Lipzen A."/>
            <person name="Lutzoni F."/>
            <person name="Magnuson J."/>
            <person name="Mondo S."/>
            <person name="Nolan M."/>
            <person name="Ohm R."/>
            <person name="Pangilinan J."/>
            <person name="Park H.-J."/>
            <person name="Ramirez L."/>
            <person name="Alfaro M."/>
            <person name="Sun H."/>
            <person name="Tritt A."/>
            <person name="Yoshinaga Y."/>
            <person name="Zwiers L.-H."/>
            <person name="Turgeon B."/>
            <person name="Goodwin S."/>
            <person name="Spatafora J."/>
            <person name="Crous P."/>
            <person name="Grigoriev I."/>
        </authorList>
    </citation>
    <scope>NUCLEOTIDE SEQUENCE</scope>
    <source>
        <strain evidence="2">CBS 113389</strain>
    </source>
</reference>
<dbReference type="Proteomes" id="UP000799767">
    <property type="component" value="Unassembled WGS sequence"/>
</dbReference>
<evidence type="ECO:0000313" key="3">
    <source>
        <dbReference type="Proteomes" id="UP000799767"/>
    </source>
</evidence>
<evidence type="ECO:0000313" key="2">
    <source>
        <dbReference type="EMBL" id="KAF2483495.1"/>
    </source>
</evidence>
<evidence type="ECO:0000256" key="1">
    <source>
        <dbReference type="SAM" id="MobiDB-lite"/>
    </source>
</evidence>
<dbReference type="Gene3D" id="3.40.50.150">
    <property type="entry name" value="Vaccinia Virus protein VP39"/>
    <property type="match status" value="1"/>
</dbReference>
<gene>
    <name evidence="2" type="ORF">BDY17DRAFT_353648</name>
</gene>
<keyword evidence="2" id="KW-0808">Transferase</keyword>
<keyword evidence="2" id="KW-0489">Methyltransferase</keyword>
<accession>A0A6A6PUB4</accession>
<dbReference type="GeneID" id="54479239"/>